<dbReference type="RefSeq" id="WP_099306731.1">
    <property type="nucleotide sequence ID" value="NZ_PDVP01000007.1"/>
</dbReference>
<name>A0A2G1QLY4_9HYPH</name>
<dbReference type="OrthoDB" id="8612906at2"/>
<evidence type="ECO:0000313" key="2">
    <source>
        <dbReference type="EMBL" id="PHP66545.1"/>
    </source>
</evidence>
<dbReference type="Proteomes" id="UP000221168">
    <property type="component" value="Unassembled WGS sequence"/>
</dbReference>
<feature type="region of interest" description="Disordered" evidence="1">
    <location>
        <begin position="115"/>
        <end position="136"/>
    </location>
</feature>
<accession>A0A2G1QLY4</accession>
<dbReference type="EMBL" id="PDVP01000007">
    <property type="protein sequence ID" value="PHP66545.1"/>
    <property type="molecule type" value="Genomic_DNA"/>
</dbReference>
<keyword evidence="3" id="KW-1185">Reference proteome</keyword>
<sequence length="150" mass="15960">MPATLSVVRKTFIKVPSHIRGPKHVKVGFPAGKAGGDVVARAIWNHYGTRGGGWGGPIPARPFLSNAMRDNRKKYVQAMLASASKLMRSKTTLGAVMPKLGILAQGDIQSEITTLSSPPNSPVTVARKGSSNPLIDSGEMRGAVTWKVEE</sequence>
<reference evidence="2 3" key="1">
    <citation type="submission" date="2017-10" db="EMBL/GenBank/DDBJ databases">
        <title>Sedimentibacterium mangrovi gen. nov., sp. nov., a novel member of family Phyllobacteriacea isolated from mangrove sediment.</title>
        <authorList>
            <person name="Liao H."/>
            <person name="Tian Y."/>
        </authorList>
    </citation>
    <scope>NUCLEOTIDE SEQUENCE [LARGE SCALE GENOMIC DNA]</scope>
    <source>
        <strain evidence="2 3">X9-2-2</strain>
    </source>
</reference>
<evidence type="ECO:0000256" key="1">
    <source>
        <dbReference type="SAM" id="MobiDB-lite"/>
    </source>
</evidence>
<evidence type="ECO:0000313" key="3">
    <source>
        <dbReference type="Proteomes" id="UP000221168"/>
    </source>
</evidence>
<dbReference type="AlphaFoldDB" id="A0A2G1QLY4"/>
<comment type="caution">
    <text evidence="2">The sequence shown here is derived from an EMBL/GenBank/DDBJ whole genome shotgun (WGS) entry which is preliminary data.</text>
</comment>
<proteinExistence type="predicted"/>
<gene>
    <name evidence="2" type="ORF">CSC94_12715</name>
</gene>
<protein>
    <submittedName>
        <fullName evidence="2">Uncharacterized protein</fullName>
    </submittedName>
</protein>
<organism evidence="2 3">
    <name type="scientific">Zhengella mangrovi</name>
    <dbReference type="NCBI Taxonomy" id="1982044"/>
    <lineage>
        <taxon>Bacteria</taxon>
        <taxon>Pseudomonadati</taxon>
        <taxon>Pseudomonadota</taxon>
        <taxon>Alphaproteobacteria</taxon>
        <taxon>Hyphomicrobiales</taxon>
        <taxon>Notoacmeibacteraceae</taxon>
        <taxon>Zhengella</taxon>
    </lineage>
</organism>